<keyword evidence="8" id="KW-0812">Transmembrane</keyword>
<dbReference type="GO" id="GO:0006626">
    <property type="term" value="P:protein targeting to mitochondrion"/>
    <property type="evidence" value="ECO:0007669"/>
    <property type="project" value="TreeGrafter"/>
</dbReference>
<proteinExistence type="predicted"/>
<dbReference type="InterPro" id="IPR050931">
    <property type="entry name" value="Mito_Protein_Transport_Metaxin"/>
</dbReference>
<dbReference type="GO" id="GO:0015031">
    <property type="term" value="P:protein transport"/>
    <property type="evidence" value="ECO:0007669"/>
    <property type="project" value="UniProtKB-KW"/>
</dbReference>
<evidence type="ECO:0000256" key="3">
    <source>
        <dbReference type="ARBA" id="ARBA00022787"/>
    </source>
</evidence>
<keyword evidence="4" id="KW-0653">Protein transport</keyword>
<comment type="caution">
    <text evidence="10">The sequence shown here is derived from an EMBL/GenBank/DDBJ whole genome shotgun (WGS) entry which is preliminary data.</text>
</comment>
<evidence type="ECO:0000259" key="9">
    <source>
        <dbReference type="Pfam" id="PF10568"/>
    </source>
</evidence>
<feature type="domain" description="Mitochondrial outer membrane transport complex Sam37/metaxin N-terminal" evidence="9">
    <location>
        <begin position="24"/>
        <end position="151"/>
    </location>
</feature>
<keyword evidence="8" id="KW-1133">Transmembrane helix</keyword>
<dbReference type="InterPro" id="IPR019564">
    <property type="entry name" value="Sam37/metaxin_N"/>
</dbReference>
<dbReference type="PANTHER" id="PTHR12289">
    <property type="entry name" value="METAXIN RELATED"/>
    <property type="match status" value="1"/>
</dbReference>
<dbReference type="Proteomes" id="UP000075714">
    <property type="component" value="Unassembled WGS sequence"/>
</dbReference>
<feature type="transmembrane region" description="Helical" evidence="8">
    <location>
        <begin position="282"/>
        <end position="299"/>
    </location>
</feature>
<dbReference type="GO" id="GO:0001401">
    <property type="term" value="C:SAM complex"/>
    <property type="evidence" value="ECO:0007669"/>
    <property type="project" value="InterPro"/>
</dbReference>
<dbReference type="Gene3D" id="1.20.1050.10">
    <property type="match status" value="1"/>
</dbReference>
<dbReference type="AlphaFoldDB" id="A0A150H485"/>
<reference evidence="11" key="1">
    <citation type="journal article" date="2016" name="Nat. Commun.">
        <title>The Gonium pectorale genome demonstrates co-option of cell cycle regulation during the evolution of multicellularity.</title>
        <authorList>
            <person name="Hanschen E.R."/>
            <person name="Marriage T.N."/>
            <person name="Ferris P.J."/>
            <person name="Hamaji T."/>
            <person name="Toyoda A."/>
            <person name="Fujiyama A."/>
            <person name="Neme R."/>
            <person name="Noguchi H."/>
            <person name="Minakuchi Y."/>
            <person name="Suzuki M."/>
            <person name="Kawai-Toyooka H."/>
            <person name="Smith D.R."/>
            <person name="Sparks H."/>
            <person name="Anderson J."/>
            <person name="Bakaric R."/>
            <person name="Luria V."/>
            <person name="Karger A."/>
            <person name="Kirschner M.W."/>
            <person name="Durand P.M."/>
            <person name="Michod R.E."/>
            <person name="Nozaki H."/>
            <person name="Olson B.J."/>
        </authorList>
    </citation>
    <scope>NUCLEOTIDE SEQUENCE [LARGE SCALE GENOMIC DNA]</scope>
    <source>
        <strain evidence="11">NIES-2863</strain>
    </source>
</reference>
<evidence type="ECO:0000256" key="8">
    <source>
        <dbReference type="SAM" id="Phobius"/>
    </source>
</evidence>
<evidence type="ECO:0000256" key="7">
    <source>
        <dbReference type="SAM" id="MobiDB-lite"/>
    </source>
</evidence>
<keyword evidence="3" id="KW-1000">Mitochondrion outer membrane</keyword>
<evidence type="ECO:0000256" key="4">
    <source>
        <dbReference type="ARBA" id="ARBA00022927"/>
    </source>
</evidence>
<name>A0A150H485_GONPE</name>
<keyword evidence="6 8" id="KW-0472">Membrane</keyword>
<feature type="region of interest" description="Disordered" evidence="7">
    <location>
        <begin position="247"/>
        <end position="273"/>
    </location>
</feature>
<keyword evidence="2" id="KW-0813">Transport</keyword>
<dbReference type="Pfam" id="PF13410">
    <property type="entry name" value="GST_C_2"/>
    <property type="match status" value="1"/>
</dbReference>
<dbReference type="CDD" id="cd03054">
    <property type="entry name" value="GST_N_Metaxin"/>
    <property type="match status" value="1"/>
</dbReference>
<dbReference type="OrthoDB" id="5835136at2759"/>
<dbReference type="InterPro" id="IPR036282">
    <property type="entry name" value="Glutathione-S-Trfase_C_sf"/>
</dbReference>
<keyword evidence="11" id="KW-1185">Reference proteome</keyword>
<keyword evidence="5" id="KW-0496">Mitochondrion</keyword>
<evidence type="ECO:0000313" key="11">
    <source>
        <dbReference type="Proteomes" id="UP000075714"/>
    </source>
</evidence>
<evidence type="ECO:0000256" key="2">
    <source>
        <dbReference type="ARBA" id="ARBA00022448"/>
    </source>
</evidence>
<dbReference type="SUPFAM" id="SSF47616">
    <property type="entry name" value="GST C-terminal domain-like"/>
    <property type="match status" value="1"/>
</dbReference>
<comment type="subcellular location">
    <subcellularLocation>
        <location evidence="1">Mitochondrion outer membrane</location>
    </subcellularLocation>
</comment>
<organism evidence="10 11">
    <name type="scientific">Gonium pectorale</name>
    <name type="common">Green alga</name>
    <dbReference type="NCBI Taxonomy" id="33097"/>
    <lineage>
        <taxon>Eukaryota</taxon>
        <taxon>Viridiplantae</taxon>
        <taxon>Chlorophyta</taxon>
        <taxon>core chlorophytes</taxon>
        <taxon>Chlorophyceae</taxon>
        <taxon>CS clade</taxon>
        <taxon>Chlamydomonadales</taxon>
        <taxon>Volvocaceae</taxon>
        <taxon>Gonium</taxon>
    </lineage>
</organism>
<evidence type="ECO:0000256" key="5">
    <source>
        <dbReference type="ARBA" id="ARBA00023128"/>
    </source>
</evidence>
<evidence type="ECO:0000313" key="10">
    <source>
        <dbReference type="EMBL" id="KXZ56862.1"/>
    </source>
</evidence>
<dbReference type="Pfam" id="PF10568">
    <property type="entry name" value="Tom37"/>
    <property type="match status" value="1"/>
</dbReference>
<dbReference type="EMBL" id="LSYV01000002">
    <property type="protein sequence ID" value="KXZ56862.1"/>
    <property type="molecule type" value="Genomic_DNA"/>
</dbReference>
<dbReference type="STRING" id="33097.A0A150H485"/>
<evidence type="ECO:0000256" key="6">
    <source>
        <dbReference type="ARBA" id="ARBA00023136"/>
    </source>
</evidence>
<accession>A0A150H485</accession>
<evidence type="ECO:0000256" key="1">
    <source>
        <dbReference type="ARBA" id="ARBA00004294"/>
    </source>
</evidence>
<gene>
    <name evidence="10" type="ORF">GPECTOR_1g778</name>
</gene>
<protein>
    <recommendedName>
        <fullName evidence="9">Mitochondrial outer membrane transport complex Sam37/metaxin N-terminal domain-containing protein</fullName>
    </recommendedName>
</protein>
<dbReference type="PANTHER" id="PTHR12289:SF41">
    <property type="entry name" value="FAILED AXON CONNECTIONS-RELATED"/>
    <property type="match status" value="1"/>
</dbReference>
<sequence length="331" mass="36050">MSGSSCILFKWPECWGLPSLSPACIQAEAYLRLAGANFAADVCSTSSSSPTGQLPALERDAYISPAEADEFASAAAVIAYAKKHIKDLDAHLSLGQRADMLAFSALIDSRLALATTLTTWCEPRGFKEHKAAAYGNNLPFPLSYLIPWSKQREVQKRFPQHTDMEQVYSGAVQVLDALADRLRATGGAFFFGNEPTSLDALLAGHLMYYRMSPAVAPVQSQPALCAYLDRLTGRYFSIPATPRSALESEAGPSWSEAAKGQKKPQQPKVEPTPAELKFRRHSYYWLLGAGSAIVAYILLSGRYIQFPAVLEQLGEDDGGDEDEDEEAGDDE</sequence>